<dbReference type="OrthoDB" id="9944680at2759"/>
<dbReference type="GO" id="GO:0005886">
    <property type="term" value="C:plasma membrane"/>
    <property type="evidence" value="ECO:0007669"/>
    <property type="project" value="TreeGrafter"/>
</dbReference>
<comment type="caution">
    <text evidence="3">The sequence shown here is derived from an EMBL/GenBank/DDBJ whole genome shotgun (WGS) entry which is preliminary data.</text>
</comment>
<dbReference type="InterPro" id="IPR015373">
    <property type="entry name" value="Interferon/interleukin_rcp_dom"/>
</dbReference>
<name>V8N6A9_OPHHA</name>
<dbReference type="CDD" id="cd00063">
    <property type="entry name" value="FN3"/>
    <property type="match status" value="1"/>
</dbReference>
<proteinExistence type="predicted"/>
<evidence type="ECO:0000256" key="1">
    <source>
        <dbReference type="SAM" id="Phobius"/>
    </source>
</evidence>
<gene>
    <name evidence="3" type="primary">IFNAR1</name>
    <name evidence="3" type="ORF">L345_16642</name>
</gene>
<evidence type="ECO:0000313" key="4">
    <source>
        <dbReference type="Proteomes" id="UP000018936"/>
    </source>
</evidence>
<dbReference type="InterPro" id="IPR036116">
    <property type="entry name" value="FN3_sf"/>
</dbReference>
<keyword evidence="1" id="KW-1133">Transmembrane helix</keyword>
<dbReference type="AlphaFoldDB" id="V8N6A9"/>
<reference evidence="3 4" key="1">
    <citation type="journal article" date="2013" name="Proc. Natl. Acad. Sci. U.S.A.">
        <title>The king cobra genome reveals dynamic gene evolution and adaptation in the snake venom system.</title>
        <authorList>
            <person name="Vonk F.J."/>
            <person name="Casewell N.R."/>
            <person name="Henkel C.V."/>
            <person name="Heimberg A.M."/>
            <person name="Jansen H.J."/>
            <person name="McCleary R.J."/>
            <person name="Kerkkamp H.M."/>
            <person name="Vos R.A."/>
            <person name="Guerreiro I."/>
            <person name="Calvete J.J."/>
            <person name="Wuster W."/>
            <person name="Woods A.E."/>
            <person name="Logan J.M."/>
            <person name="Harrison R.A."/>
            <person name="Castoe T.A."/>
            <person name="de Koning A.P."/>
            <person name="Pollock D.D."/>
            <person name="Yandell M."/>
            <person name="Calderon D."/>
            <person name="Renjifo C."/>
            <person name="Currier R.B."/>
            <person name="Salgado D."/>
            <person name="Pla D."/>
            <person name="Sanz L."/>
            <person name="Hyder A.S."/>
            <person name="Ribeiro J.M."/>
            <person name="Arntzen J.W."/>
            <person name="van den Thillart G.E."/>
            <person name="Boetzer M."/>
            <person name="Pirovano W."/>
            <person name="Dirks R.P."/>
            <person name="Spaink H.P."/>
            <person name="Duboule D."/>
            <person name="McGlinn E."/>
            <person name="Kini R.M."/>
            <person name="Richardson M.K."/>
        </authorList>
    </citation>
    <scope>NUCLEOTIDE SEQUENCE</scope>
    <source>
        <tissue evidence="3">Blood</tissue>
    </source>
</reference>
<dbReference type="PANTHER" id="PTHR20859:SF54">
    <property type="entry name" value="INTERFERON ALPHA_BETA RECEPTOR 1"/>
    <property type="match status" value="1"/>
</dbReference>
<dbReference type="Pfam" id="PF09294">
    <property type="entry name" value="Interfer-bind"/>
    <property type="match status" value="2"/>
</dbReference>
<feature type="domain" description="Fibronectin type-III" evidence="2">
    <location>
        <begin position="302"/>
        <end position="399"/>
    </location>
</feature>
<keyword evidence="3" id="KW-0675">Receptor</keyword>
<organism evidence="3 4">
    <name type="scientific">Ophiophagus hannah</name>
    <name type="common">King cobra</name>
    <name type="synonym">Naja hannah</name>
    <dbReference type="NCBI Taxonomy" id="8665"/>
    <lineage>
        <taxon>Eukaryota</taxon>
        <taxon>Metazoa</taxon>
        <taxon>Chordata</taxon>
        <taxon>Craniata</taxon>
        <taxon>Vertebrata</taxon>
        <taxon>Euteleostomi</taxon>
        <taxon>Lepidosauria</taxon>
        <taxon>Squamata</taxon>
        <taxon>Bifurcata</taxon>
        <taxon>Unidentata</taxon>
        <taxon>Episquamata</taxon>
        <taxon>Toxicofera</taxon>
        <taxon>Serpentes</taxon>
        <taxon>Colubroidea</taxon>
        <taxon>Elapidae</taxon>
        <taxon>Elapinae</taxon>
        <taxon>Ophiophagus</taxon>
    </lineage>
</organism>
<evidence type="ECO:0000259" key="2">
    <source>
        <dbReference type="PROSITE" id="PS50853"/>
    </source>
</evidence>
<keyword evidence="1" id="KW-0472">Membrane</keyword>
<sequence length="522" mass="59088">MAARIASERLFAGARHGRGAPMACGGSRAGNGVEEHGYSRHPEIWTAISQCQNIIITECDLSSTISDYLASYEVAVRVNALKNHSPYAFLEFTPYIEAQVGPPGVWLESIYGDVKINILHPEADQQKMWKQDTLKYQLTIWKNATHSKEKTQSIFPGEIIYDLEPETTYCLKVKAHMDDHISFYSPMHCIQTSKVWIGLPRIQNLQIHSLNMKHLLYWDNLYDGNVRFIVQLLPGYKAHHSLDISKDWENVSKCENIQTTFCDLSSVIGSSGIYYLRVQAVHSHNKSPWSKTLEFKPIEQNKMGPPNVSVNASKDSINVFIASPGELENSPMSDTYELTYNVWYRTSSITKELRHKPSQFIISNLNSSTLYCLKVQAFSEIYNKSSAFSNETCIKTAKGESSHFIPLIIFGVVFTVFLIFAIPYARRGINYVFFPKCKSPVVIENFGEKDLNRLYFPIAEEQTDKCMVINSGVALPCKDNLDDVRVDRGLEEISQDSGNYFIDDIIISGDNESHQSSELIPV</sequence>
<evidence type="ECO:0000313" key="3">
    <source>
        <dbReference type="EMBL" id="ETE57640.1"/>
    </source>
</evidence>
<protein>
    <submittedName>
        <fullName evidence="3">Interferon alpha/beta receptor 1</fullName>
    </submittedName>
</protein>
<dbReference type="InterPro" id="IPR050650">
    <property type="entry name" value="Type-II_Cytokine-TF_Rcpt"/>
</dbReference>
<dbReference type="PROSITE" id="PS50853">
    <property type="entry name" value="FN3"/>
    <property type="match status" value="1"/>
</dbReference>
<dbReference type="Proteomes" id="UP000018936">
    <property type="component" value="Unassembled WGS sequence"/>
</dbReference>
<dbReference type="InterPro" id="IPR003961">
    <property type="entry name" value="FN3_dom"/>
</dbReference>
<dbReference type="EMBL" id="AZIM01008017">
    <property type="protein sequence ID" value="ETE57640.1"/>
    <property type="molecule type" value="Genomic_DNA"/>
</dbReference>
<feature type="transmembrane region" description="Helical" evidence="1">
    <location>
        <begin position="404"/>
        <end position="425"/>
    </location>
</feature>
<keyword evidence="4" id="KW-1185">Reference proteome</keyword>
<accession>V8N6A9</accession>
<dbReference type="PANTHER" id="PTHR20859">
    <property type="entry name" value="INTERFERON/INTERLEUKIN RECEPTOR"/>
    <property type="match status" value="1"/>
</dbReference>
<keyword evidence="1" id="KW-0812">Transmembrane</keyword>
<dbReference type="GO" id="GO:0004896">
    <property type="term" value="F:cytokine receptor activity"/>
    <property type="evidence" value="ECO:0007669"/>
    <property type="project" value="TreeGrafter"/>
</dbReference>
<dbReference type="Gene3D" id="2.60.40.10">
    <property type="entry name" value="Immunoglobulins"/>
    <property type="match status" value="4"/>
</dbReference>
<dbReference type="InterPro" id="IPR013783">
    <property type="entry name" value="Ig-like_fold"/>
</dbReference>
<dbReference type="SUPFAM" id="SSF49265">
    <property type="entry name" value="Fibronectin type III"/>
    <property type="match status" value="4"/>
</dbReference>